<dbReference type="SUPFAM" id="SSF50475">
    <property type="entry name" value="FMN-binding split barrel"/>
    <property type="match status" value="1"/>
</dbReference>
<evidence type="ECO:0000313" key="9">
    <source>
        <dbReference type="Proteomes" id="UP001597307"/>
    </source>
</evidence>
<gene>
    <name evidence="8" type="ORF">ACFSFX_04585</name>
</gene>
<dbReference type="NCBIfam" id="NF004231">
    <property type="entry name" value="PRK05679.1"/>
    <property type="match status" value="1"/>
</dbReference>
<feature type="domain" description="Pyridoxine 5'-phosphate oxidase dimerisation C-terminal" evidence="7">
    <location>
        <begin position="184"/>
        <end position="224"/>
    </location>
</feature>
<proteinExistence type="inferred from homology"/>
<organism evidence="8 9">
    <name type="scientific">Arthrobacter flavus</name>
    <dbReference type="NCBI Taxonomy" id="95172"/>
    <lineage>
        <taxon>Bacteria</taxon>
        <taxon>Bacillati</taxon>
        <taxon>Actinomycetota</taxon>
        <taxon>Actinomycetes</taxon>
        <taxon>Micrococcales</taxon>
        <taxon>Micrococcaceae</taxon>
        <taxon>Arthrobacter</taxon>
    </lineage>
</organism>
<evidence type="ECO:0000256" key="3">
    <source>
        <dbReference type="ARBA" id="ARBA00022630"/>
    </source>
</evidence>
<dbReference type="Pfam" id="PF10590">
    <property type="entry name" value="PNP_phzG_C"/>
    <property type="match status" value="1"/>
</dbReference>
<dbReference type="EMBL" id="JBHUGA010000009">
    <property type="protein sequence ID" value="MFD1845869.1"/>
    <property type="molecule type" value="Genomic_DNA"/>
</dbReference>
<dbReference type="InterPro" id="IPR000659">
    <property type="entry name" value="Pyridox_Oxase"/>
</dbReference>
<evidence type="ECO:0000256" key="1">
    <source>
        <dbReference type="ARBA" id="ARBA00001917"/>
    </source>
</evidence>
<comment type="caution">
    <text evidence="8">The sequence shown here is derived from an EMBL/GenBank/DDBJ whole genome shotgun (WGS) entry which is preliminary data.</text>
</comment>
<feature type="domain" description="Pyridoxamine 5'-phosphate oxidase N-terminal" evidence="6">
    <location>
        <begin position="43"/>
        <end position="163"/>
    </location>
</feature>
<comment type="similarity">
    <text evidence="2">Belongs to the pyridoxamine 5'-phosphate oxidase family.</text>
</comment>
<comment type="cofactor">
    <cofactor evidence="1">
        <name>FMN</name>
        <dbReference type="ChEBI" id="CHEBI:58210"/>
    </cofactor>
</comment>
<evidence type="ECO:0000259" key="6">
    <source>
        <dbReference type="Pfam" id="PF01243"/>
    </source>
</evidence>
<dbReference type="InterPro" id="IPR011576">
    <property type="entry name" value="Pyridox_Oxase_N"/>
</dbReference>
<keyword evidence="9" id="KW-1185">Reference proteome</keyword>
<reference evidence="9" key="1">
    <citation type="journal article" date="2019" name="Int. J. Syst. Evol. Microbiol.">
        <title>The Global Catalogue of Microorganisms (GCM) 10K type strain sequencing project: providing services to taxonomists for standard genome sequencing and annotation.</title>
        <authorList>
            <consortium name="The Broad Institute Genomics Platform"/>
            <consortium name="The Broad Institute Genome Sequencing Center for Infectious Disease"/>
            <person name="Wu L."/>
            <person name="Ma J."/>
        </authorList>
    </citation>
    <scope>NUCLEOTIDE SEQUENCE [LARGE SCALE GENOMIC DNA]</scope>
    <source>
        <strain evidence="9">JCM 11496</strain>
    </source>
</reference>
<dbReference type="RefSeq" id="WP_343878113.1">
    <property type="nucleotide sequence ID" value="NZ_BAAAIJ010000009.1"/>
</dbReference>
<dbReference type="Pfam" id="PF01243">
    <property type="entry name" value="PNPOx_N"/>
    <property type="match status" value="1"/>
</dbReference>
<keyword evidence="4" id="KW-0288">FMN</keyword>
<evidence type="ECO:0000256" key="2">
    <source>
        <dbReference type="ARBA" id="ARBA00007301"/>
    </source>
</evidence>
<evidence type="ECO:0000256" key="5">
    <source>
        <dbReference type="ARBA" id="ARBA00023002"/>
    </source>
</evidence>
<dbReference type="PANTHER" id="PTHR10851">
    <property type="entry name" value="PYRIDOXINE-5-PHOSPHATE OXIDASE"/>
    <property type="match status" value="1"/>
</dbReference>
<dbReference type="Proteomes" id="UP001597307">
    <property type="component" value="Unassembled WGS sequence"/>
</dbReference>
<accession>A0ABW4Q3P9</accession>
<sequence length="224" mass="24698">MNDHHSLRDTVHGVPVFPDDLPPFDPAAAPESPVDLFHEWLVAAVEAAVMAPHSVTVATVDRDGLPDARVVILKDVTEQGFAFASSSDSPKGRQLQGSPAAALTLFWPTVGRQIRVRGKVRPAGAEENDADFRRRHPVARALVLAGEQSSRLRDREELDVAVAAQLDRFDGLDDDAAVPGSATWTVYTVVPDTVEFWQADPDRRHLRLRYARDGDGWERALLWP</sequence>
<dbReference type="InterPro" id="IPR019576">
    <property type="entry name" value="Pyridoxamine_oxidase_dimer_C"/>
</dbReference>
<protein>
    <submittedName>
        <fullName evidence="8">Pyridoxal 5'-phosphate synthase</fullName>
    </submittedName>
</protein>
<dbReference type="Gene3D" id="2.30.110.10">
    <property type="entry name" value="Electron Transport, Fmn-binding Protein, Chain A"/>
    <property type="match status" value="1"/>
</dbReference>
<evidence type="ECO:0000313" key="8">
    <source>
        <dbReference type="EMBL" id="MFD1845869.1"/>
    </source>
</evidence>
<name>A0ABW4Q3P9_9MICC</name>
<keyword evidence="3" id="KW-0285">Flavoprotein</keyword>
<dbReference type="PANTHER" id="PTHR10851:SF0">
    <property type="entry name" value="PYRIDOXINE-5'-PHOSPHATE OXIDASE"/>
    <property type="match status" value="1"/>
</dbReference>
<dbReference type="PIRSF" id="PIRSF000190">
    <property type="entry name" value="Pyd_amn-ph_oxd"/>
    <property type="match status" value="1"/>
</dbReference>
<evidence type="ECO:0000259" key="7">
    <source>
        <dbReference type="Pfam" id="PF10590"/>
    </source>
</evidence>
<keyword evidence="5" id="KW-0560">Oxidoreductase</keyword>
<evidence type="ECO:0000256" key="4">
    <source>
        <dbReference type="ARBA" id="ARBA00022643"/>
    </source>
</evidence>
<dbReference type="InterPro" id="IPR012349">
    <property type="entry name" value="Split_barrel_FMN-bd"/>
</dbReference>